<reference evidence="2" key="1">
    <citation type="submission" date="2017-01" db="EMBL/GenBank/DDBJ databases">
        <authorList>
            <person name="Wang Y."/>
            <person name="White M."/>
            <person name="Kvist S."/>
            <person name="Moncalvo J.-M."/>
        </authorList>
    </citation>
    <scope>NUCLEOTIDE SEQUENCE [LARGE SCALE GENOMIC DNA]</scope>
    <source>
        <strain evidence="2">COL-18-3</strain>
    </source>
</reference>
<accession>A0A1R1PG16</accession>
<name>A0A1R1PG16_ZANCU</name>
<evidence type="ECO:0000313" key="1">
    <source>
        <dbReference type="EMBL" id="OMH79935.1"/>
    </source>
</evidence>
<proteinExistence type="predicted"/>
<keyword evidence="2" id="KW-1185">Reference proteome</keyword>
<protein>
    <submittedName>
        <fullName evidence="1">Uncharacterized protein</fullName>
    </submittedName>
</protein>
<gene>
    <name evidence="1" type="ORF">AX774_g6626</name>
</gene>
<evidence type="ECO:0000313" key="2">
    <source>
        <dbReference type="Proteomes" id="UP000188320"/>
    </source>
</evidence>
<organism evidence="1 2">
    <name type="scientific">Zancudomyces culisetae</name>
    <name type="common">Gut fungus</name>
    <name type="synonym">Smittium culisetae</name>
    <dbReference type="NCBI Taxonomy" id="1213189"/>
    <lineage>
        <taxon>Eukaryota</taxon>
        <taxon>Fungi</taxon>
        <taxon>Fungi incertae sedis</taxon>
        <taxon>Zoopagomycota</taxon>
        <taxon>Kickxellomycotina</taxon>
        <taxon>Harpellomycetes</taxon>
        <taxon>Harpellales</taxon>
        <taxon>Legeriomycetaceae</taxon>
        <taxon>Zancudomyces</taxon>
    </lineage>
</organism>
<sequence>MPQLPKSFNFPDRRNIQAIPHFSYFDFLYRNLPSRFVIMPLYFYVSVHMHK</sequence>
<comment type="caution">
    <text evidence="1">The sequence shown here is derived from an EMBL/GenBank/DDBJ whole genome shotgun (WGS) entry which is preliminary data.</text>
</comment>
<dbReference type="Proteomes" id="UP000188320">
    <property type="component" value="Unassembled WGS sequence"/>
</dbReference>
<feature type="non-terminal residue" evidence="1">
    <location>
        <position position="51"/>
    </location>
</feature>
<dbReference type="AlphaFoldDB" id="A0A1R1PG16"/>
<dbReference type="EMBL" id="LSSK01001356">
    <property type="protein sequence ID" value="OMH79935.1"/>
    <property type="molecule type" value="Genomic_DNA"/>
</dbReference>